<dbReference type="GeneID" id="62144036"/>
<evidence type="ECO:0000313" key="2">
    <source>
        <dbReference type="Proteomes" id="UP000710849"/>
    </source>
</evidence>
<evidence type="ECO:0000313" key="1">
    <source>
        <dbReference type="EMBL" id="KAF7955188.1"/>
    </source>
</evidence>
<keyword evidence="2" id="KW-1185">Reference proteome</keyword>
<dbReference type="Proteomes" id="UP000710849">
    <property type="component" value="Unassembled WGS sequence"/>
</dbReference>
<name>A0A9P5IYT8_9HELO</name>
<sequence length="121" mass="13715">MKGANSSAHSWHLARIPLYPSTRPNMRQGAGAQDQECRSTFKVFADVTWPRERLQTNRNYSSTPQDLLANVSSSSLAHCDLNRVKSKIVENAPMRHATTKRPKSPKLYSYTIPNVLYNLQL</sequence>
<dbReference type="EMBL" id="RCSW01000001">
    <property type="protein sequence ID" value="KAF7955188.1"/>
    <property type="molecule type" value="Genomic_DNA"/>
</dbReference>
<gene>
    <name evidence="1" type="ORF">EAE97_000447</name>
</gene>
<reference evidence="1 2" key="1">
    <citation type="journal article" date="2020" name="Genome Biol. Evol.">
        <title>Comparative genomics of Sclerotiniaceae.</title>
        <authorList>
            <person name="Valero Jimenez C.A."/>
            <person name="Steentjes M."/>
            <person name="Scholten O.E."/>
            <person name="Van Kan J.A.L."/>
        </authorList>
    </citation>
    <scope>NUCLEOTIDE SEQUENCE [LARGE SCALE GENOMIC DNA]</scope>
    <source>
        <strain evidence="1 2">MUCL 94</strain>
    </source>
</reference>
<dbReference type="RefSeq" id="XP_038738318.1">
    <property type="nucleotide sequence ID" value="XM_038870957.1"/>
</dbReference>
<comment type="caution">
    <text evidence="1">The sequence shown here is derived from an EMBL/GenBank/DDBJ whole genome shotgun (WGS) entry which is preliminary data.</text>
</comment>
<organism evidence="1 2">
    <name type="scientific">Botrytis byssoidea</name>
    <dbReference type="NCBI Taxonomy" id="139641"/>
    <lineage>
        <taxon>Eukaryota</taxon>
        <taxon>Fungi</taxon>
        <taxon>Dikarya</taxon>
        <taxon>Ascomycota</taxon>
        <taxon>Pezizomycotina</taxon>
        <taxon>Leotiomycetes</taxon>
        <taxon>Helotiales</taxon>
        <taxon>Sclerotiniaceae</taxon>
        <taxon>Botrytis</taxon>
    </lineage>
</organism>
<dbReference type="AlphaFoldDB" id="A0A9P5IYT8"/>
<protein>
    <submittedName>
        <fullName evidence="1">Uncharacterized protein</fullName>
    </submittedName>
</protein>
<accession>A0A9P5IYT8</accession>
<proteinExistence type="predicted"/>